<keyword evidence="3" id="KW-1185">Reference proteome</keyword>
<reference evidence="2 3" key="1">
    <citation type="journal article" date="2019" name="Int. J. Syst. Evol. Microbiol.">
        <title>The Global Catalogue of Microorganisms (GCM) 10K type strain sequencing project: providing services to taxonomists for standard genome sequencing and annotation.</title>
        <authorList>
            <consortium name="The Broad Institute Genomics Platform"/>
            <consortium name="The Broad Institute Genome Sequencing Center for Infectious Disease"/>
            <person name="Wu L."/>
            <person name="Ma J."/>
        </authorList>
    </citation>
    <scope>NUCLEOTIDE SEQUENCE [LARGE SCALE GENOMIC DNA]</scope>
    <source>
        <strain evidence="2 3">JCM 5052</strain>
    </source>
</reference>
<dbReference type="EMBL" id="BAAABZ010000041">
    <property type="protein sequence ID" value="GAA0535415.1"/>
    <property type="molecule type" value="Genomic_DNA"/>
</dbReference>
<comment type="caution">
    <text evidence="2">The sequence shown here is derived from an EMBL/GenBank/DDBJ whole genome shotgun (WGS) entry which is preliminary data.</text>
</comment>
<dbReference type="Proteomes" id="UP001501576">
    <property type="component" value="Unassembled WGS sequence"/>
</dbReference>
<accession>A0ABN1D6M0</accession>
<protein>
    <submittedName>
        <fullName evidence="2">Uncharacterized protein</fullName>
    </submittedName>
</protein>
<proteinExistence type="predicted"/>
<name>A0ABN1D6M0_9ACTN</name>
<evidence type="ECO:0000313" key="3">
    <source>
        <dbReference type="Proteomes" id="UP001501576"/>
    </source>
</evidence>
<gene>
    <name evidence="2" type="ORF">GCM10010390_41450</name>
</gene>
<evidence type="ECO:0000313" key="2">
    <source>
        <dbReference type="EMBL" id="GAA0535415.1"/>
    </source>
</evidence>
<feature type="region of interest" description="Disordered" evidence="1">
    <location>
        <begin position="40"/>
        <end position="82"/>
    </location>
</feature>
<feature type="compositionally biased region" description="Low complexity" evidence="1">
    <location>
        <begin position="42"/>
        <end position="56"/>
    </location>
</feature>
<organism evidence="2 3">
    <name type="scientific">Streptomyces mordarskii</name>
    <dbReference type="NCBI Taxonomy" id="1226758"/>
    <lineage>
        <taxon>Bacteria</taxon>
        <taxon>Bacillati</taxon>
        <taxon>Actinomycetota</taxon>
        <taxon>Actinomycetes</taxon>
        <taxon>Kitasatosporales</taxon>
        <taxon>Streptomycetaceae</taxon>
        <taxon>Streptomyces</taxon>
    </lineage>
</organism>
<feature type="region of interest" description="Disordered" evidence="1">
    <location>
        <begin position="108"/>
        <end position="153"/>
    </location>
</feature>
<feature type="compositionally biased region" description="Low complexity" evidence="1">
    <location>
        <begin position="70"/>
        <end position="81"/>
    </location>
</feature>
<sequence length="153" mass="15491">MRGASYDSPSATSRKASNIPSIRGEWNAWLTVSRLVLRPRASKPSASATASSSSPAMTTDAGPLSAAIDTRSVSRGSTSSSDACTAIIAPPAGSSCIKRPRAATNFAASASDNTPATCAAANSPIECPDRKSARRPHAAISRNNATSTANNAG</sequence>
<evidence type="ECO:0000256" key="1">
    <source>
        <dbReference type="SAM" id="MobiDB-lite"/>
    </source>
</evidence>
<feature type="compositionally biased region" description="Low complexity" evidence="1">
    <location>
        <begin position="138"/>
        <end position="153"/>
    </location>
</feature>